<dbReference type="GO" id="GO:0008234">
    <property type="term" value="F:cysteine-type peptidase activity"/>
    <property type="evidence" value="ECO:0007669"/>
    <property type="project" value="InterPro"/>
</dbReference>
<dbReference type="GO" id="GO:0006508">
    <property type="term" value="P:proteolysis"/>
    <property type="evidence" value="ECO:0007669"/>
    <property type="project" value="InterPro"/>
</dbReference>
<evidence type="ECO:0000256" key="1">
    <source>
        <dbReference type="ARBA" id="ARBA00008455"/>
    </source>
</evidence>
<evidence type="ECO:0000259" key="3">
    <source>
        <dbReference type="SMART" id="SM00645"/>
    </source>
</evidence>
<dbReference type="SUPFAM" id="SSF54001">
    <property type="entry name" value="Cysteine proteinases"/>
    <property type="match status" value="1"/>
</dbReference>
<gene>
    <name evidence="4" type="primary">LCP2</name>
    <name evidence="4" type="ORF">AWC38_SpisGene3680</name>
</gene>
<comment type="caution">
    <text evidence="4">The sequence shown here is derived from an EMBL/GenBank/DDBJ whole genome shotgun (WGS) entry which is preliminary data.</text>
</comment>
<evidence type="ECO:0000256" key="2">
    <source>
        <dbReference type="SAM" id="MobiDB-lite"/>
    </source>
</evidence>
<dbReference type="SMART" id="SM00645">
    <property type="entry name" value="Pept_C1"/>
    <property type="match status" value="1"/>
</dbReference>
<dbReference type="InterPro" id="IPR013128">
    <property type="entry name" value="Peptidase_C1A"/>
</dbReference>
<proteinExistence type="inferred from homology"/>
<feature type="region of interest" description="Disordered" evidence="2">
    <location>
        <begin position="80"/>
        <end position="119"/>
    </location>
</feature>
<dbReference type="InterPro" id="IPR038765">
    <property type="entry name" value="Papain-like_cys_pep_sf"/>
</dbReference>
<evidence type="ECO:0000313" key="5">
    <source>
        <dbReference type="Proteomes" id="UP000225706"/>
    </source>
</evidence>
<dbReference type="STRING" id="50429.A0A2B4SSP2"/>
<accession>A0A2B4SSP2</accession>
<dbReference type="Pfam" id="PF00112">
    <property type="entry name" value="Peptidase_C1"/>
    <property type="match status" value="1"/>
</dbReference>
<dbReference type="InterPro" id="IPR000668">
    <property type="entry name" value="Peptidase_C1A_C"/>
</dbReference>
<name>A0A2B4SSP2_STYPI</name>
<protein>
    <submittedName>
        <fullName evidence="4">Digestive cysteine proteinase 2</fullName>
    </submittedName>
</protein>
<feature type="domain" description="Peptidase C1A papain C-terminal" evidence="3">
    <location>
        <begin position="138"/>
        <end position="324"/>
    </location>
</feature>
<dbReference type="AlphaFoldDB" id="A0A2B4SSP2"/>
<dbReference type="PANTHER" id="PTHR12411">
    <property type="entry name" value="CYSTEINE PROTEASE FAMILY C1-RELATED"/>
    <property type="match status" value="1"/>
</dbReference>
<keyword evidence="5" id="KW-1185">Reference proteome</keyword>
<dbReference type="OrthoDB" id="65740at2759"/>
<reference evidence="5" key="1">
    <citation type="journal article" date="2017" name="bioRxiv">
        <title>Comparative analysis of the genomes of Stylophora pistillata and Acropora digitifera provides evidence for extensive differences between species of corals.</title>
        <authorList>
            <person name="Voolstra C.R."/>
            <person name="Li Y."/>
            <person name="Liew Y.J."/>
            <person name="Baumgarten S."/>
            <person name="Zoccola D."/>
            <person name="Flot J.-F."/>
            <person name="Tambutte S."/>
            <person name="Allemand D."/>
            <person name="Aranda M."/>
        </authorList>
    </citation>
    <scope>NUCLEOTIDE SEQUENCE [LARGE SCALE GENOMIC DNA]</scope>
</reference>
<sequence>MSQKSVEADVKDLQCFDFSHEKLEKSLGEINPIVEFMPHSTSGSPYTLSHLSNFVTTPSRTEADPLQYLLDSLKIMPTVNRDTFEPTEPTSNLQKSLEDKKQTRPSPPPNSTGAFRNVDQKSDYKDVMRHYEDVVNTLFQSFKARYKKNYISKREHESRKDIYRHNLSMVLATVVVETDRETMGVYRDTKSTRPQSKRFRYVPEEGFCHFKNTTTGAKLDFYMNITKGNKQELKQAIAIYGPVSILINTQPKTFKFYGSGIYYDSDCTHALDHAALAVGYGVEKGEPYWLIKDSWSKAWGDEGYIKIAMKNDNCGVLQKAVVVKIRDD</sequence>
<evidence type="ECO:0000313" key="4">
    <source>
        <dbReference type="EMBL" id="PFX31487.1"/>
    </source>
</evidence>
<dbReference type="EMBL" id="LSMT01000035">
    <property type="protein sequence ID" value="PFX31487.1"/>
    <property type="molecule type" value="Genomic_DNA"/>
</dbReference>
<dbReference type="Proteomes" id="UP000225706">
    <property type="component" value="Unassembled WGS sequence"/>
</dbReference>
<organism evidence="4 5">
    <name type="scientific">Stylophora pistillata</name>
    <name type="common">Smooth cauliflower coral</name>
    <dbReference type="NCBI Taxonomy" id="50429"/>
    <lineage>
        <taxon>Eukaryota</taxon>
        <taxon>Metazoa</taxon>
        <taxon>Cnidaria</taxon>
        <taxon>Anthozoa</taxon>
        <taxon>Hexacorallia</taxon>
        <taxon>Scleractinia</taxon>
        <taxon>Astrocoeniina</taxon>
        <taxon>Pocilloporidae</taxon>
        <taxon>Stylophora</taxon>
    </lineage>
</organism>
<dbReference type="Gene3D" id="3.90.70.10">
    <property type="entry name" value="Cysteine proteinases"/>
    <property type="match status" value="1"/>
</dbReference>
<dbReference type="CDD" id="cd02248">
    <property type="entry name" value="Peptidase_C1A"/>
    <property type="match status" value="1"/>
</dbReference>
<dbReference type="InterPro" id="IPR039417">
    <property type="entry name" value="Peptidase_C1A_papain-like"/>
</dbReference>
<dbReference type="Gene3D" id="1.10.287.2250">
    <property type="match status" value="1"/>
</dbReference>
<comment type="similarity">
    <text evidence="1">Belongs to the peptidase C1 family.</text>
</comment>